<reference evidence="1" key="1">
    <citation type="submission" date="2024-09" db="EMBL/GenBank/DDBJ databases">
        <title>Black Yeasts Isolated from many extreme environments.</title>
        <authorList>
            <person name="Coleine C."/>
            <person name="Stajich J.E."/>
            <person name="Selbmann L."/>
        </authorList>
    </citation>
    <scope>NUCLEOTIDE SEQUENCE</scope>
    <source>
        <strain evidence="1">CCFEE 5737</strain>
    </source>
</reference>
<dbReference type="EMBL" id="JAWDJW010006800">
    <property type="protein sequence ID" value="KAK3063565.1"/>
    <property type="molecule type" value="Genomic_DNA"/>
</dbReference>
<proteinExistence type="predicted"/>
<sequence length="185" mass="21183">MTSAMELSVLDQTTLSPWYIRNILCFQFEDCSKRAQAVQQLKNGLQATFAHWPFLAGFVKPDHSHDYKRTGRHIVHYDRVAKDVERSKRFSADYQTENSFPWTYQNMLSDGMPASELKENAIVSLDWQQSIDGPLPITHVKVTFIEGGLFLAIYIHHMVCDGVGATVVCKQFADNVRNRVTRSKE</sequence>
<gene>
    <name evidence="1" type="ORF">LTS18_014519</name>
</gene>
<evidence type="ECO:0000313" key="1">
    <source>
        <dbReference type="EMBL" id="KAK3063565.1"/>
    </source>
</evidence>
<feature type="non-terminal residue" evidence="1">
    <location>
        <position position="185"/>
    </location>
</feature>
<protein>
    <submittedName>
        <fullName evidence="1">Uncharacterized protein</fullName>
    </submittedName>
</protein>
<dbReference type="Proteomes" id="UP001186974">
    <property type="component" value="Unassembled WGS sequence"/>
</dbReference>
<comment type="caution">
    <text evidence="1">The sequence shown here is derived from an EMBL/GenBank/DDBJ whole genome shotgun (WGS) entry which is preliminary data.</text>
</comment>
<evidence type="ECO:0000313" key="2">
    <source>
        <dbReference type="Proteomes" id="UP001186974"/>
    </source>
</evidence>
<name>A0ACC3D943_9PEZI</name>
<accession>A0ACC3D943</accession>
<keyword evidence="2" id="KW-1185">Reference proteome</keyword>
<organism evidence="1 2">
    <name type="scientific">Coniosporium uncinatum</name>
    <dbReference type="NCBI Taxonomy" id="93489"/>
    <lineage>
        <taxon>Eukaryota</taxon>
        <taxon>Fungi</taxon>
        <taxon>Dikarya</taxon>
        <taxon>Ascomycota</taxon>
        <taxon>Pezizomycotina</taxon>
        <taxon>Dothideomycetes</taxon>
        <taxon>Dothideomycetes incertae sedis</taxon>
        <taxon>Coniosporium</taxon>
    </lineage>
</organism>